<sequence>MRQIVSWTIIAALIAASASQVGATRWHRHAREQWATNEHIRNARNAIARPLQSSWQYSGWSAPAER</sequence>
<dbReference type="Proteomes" id="UP000231194">
    <property type="component" value="Unassembled WGS sequence"/>
</dbReference>
<dbReference type="AlphaFoldDB" id="A0A2M8RG33"/>
<dbReference type="EMBL" id="PGVG01000002">
    <property type="protein sequence ID" value="PJG56775.1"/>
    <property type="molecule type" value="Genomic_DNA"/>
</dbReference>
<feature type="signal peptide" evidence="1">
    <location>
        <begin position="1"/>
        <end position="23"/>
    </location>
</feature>
<evidence type="ECO:0000313" key="2">
    <source>
        <dbReference type="EMBL" id="PJG56775.1"/>
    </source>
</evidence>
<protein>
    <submittedName>
        <fullName evidence="2">Uncharacterized protein</fullName>
    </submittedName>
</protein>
<feature type="chain" id="PRO_5014598363" evidence="1">
    <location>
        <begin position="24"/>
        <end position="66"/>
    </location>
</feature>
<accession>A0A2M8RG33</accession>
<proteinExistence type="predicted"/>
<reference evidence="2 3" key="1">
    <citation type="submission" date="2017-11" db="EMBL/GenBank/DDBJ databases">
        <title>Bradyrhizobium forestalis sp. nov., an efficient nitrogen-fixing bacterium isolated from nodules of forest legume species in the Amazon.</title>
        <authorList>
            <person name="Costa E.M."/>
            <person name="Guimaraes A."/>
            <person name="Carvalho T.S."/>
            <person name="Rodrigues T.L."/>
            <person name="Ribeiro P.R.A."/>
            <person name="Lebbe L."/>
            <person name="Willems A."/>
            <person name="Moreira F.M.S."/>
        </authorList>
    </citation>
    <scope>NUCLEOTIDE SEQUENCE [LARGE SCALE GENOMIC DNA]</scope>
    <source>
        <strain evidence="2 3">INPA54B</strain>
    </source>
</reference>
<keyword evidence="1" id="KW-0732">Signal</keyword>
<organism evidence="2 3">
    <name type="scientific">Bradyrhizobium forestalis</name>
    <dbReference type="NCBI Taxonomy" id="1419263"/>
    <lineage>
        <taxon>Bacteria</taxon>
        <taxon>Pseudomonadati</taxon>
        <taxon>Pseudomonadota</taxon>
        <taxon>Alphaproteobacteria</taxon>
        <taxon>Hyphomicrobiales</taxon>
        <taxon>Nitrobacteraceae</taxon>
        <taxon>Bradyrhizobium</taxon>
    </lineage>
</organism>
<dbReference type="OrthoDB" id="8249478at2"/>
<name>A0A2M8RG33_9BRAD</name>
<dbReference type="RefSeq" id="WP_100230744.1">
    <property type="nucleotide sequence ID" value="NZ_PGVG01000002.1"/>
</dbReference>
<comment type="caution">
    <text evidence="2">The sequence shown here is derived from an EMBL/GenBank/DDBJ whole genome shotgun (WGS) entry which is preliminary data.</text>
</comment>
<keyword evidence="3" id="KW-1185">Reference proteome</keyword>
<evidence type="ECO:0000313" key="3">
    <source>
        <dbReference type="Proteomes" id="UP000231194"/>
    </source>
</evidence>
<evidence type="ECO:0000256" key="1">
    <source>
        <dbReference type="SAM" id="SignalP"/>
    </source>
</evidence>
<gene>
    <name evidence="2" type="ORF">CVM73_04320</name>
</gene>